<accession>A0A430A582</accession>
<dbReference type="EMBL" id="NGJY01000004">
    <property type="protein sequence ID" value="RSU01936.1"/>
    <property type="molecule type" value="Genomic_DNA"/>
</dbReference>
<sequence>MPNHITNKLTINGTKEQVKRVLNYIKGPEDGQYIDFRKIATPPNYIYMGSIDNTIRKIFRKESSEAFLMQTQDTWSEWCVRHWGTKWNAYSLNDLIERNTENIIYFQTAWSGVPKIILLLAQAFPEVSFKYEYADEDFGYNTGVLEIKSITAPFGQHVELSFLEHNNSKKSFLIASELIGAKQGDFEYKWDEAQGEIVCIELE</sequence>
<dbReference type="Pfam" id="PF18406">
    <property type="entry name" value="DUF1281_C"/>
    <property type="match status" value="1"/>
</dbReference>
<proteinExistence type="predicted"/>
<evidence type="ECO:0000313" key="3">
    <source>
        <dbReference type="Proteomes" id="UP000287101"/>
    </source>
</evidence>
<keyword evidence="3" id="KW-1185">Reference proteome</keyword>
<dbReference type="InterPro" id="IPR041329">
    <property type="entry name" value="YubB_C"/>
</dbReference>
<evidence type="ECO:0000313" key="2">
    <source>
        <dbReference type="EMBL" id="RSU01936.1"/>
    </source>
</evidence>
<dbReference type="AlphaFoldDB" id="A0A430A582"/>
<name>A0A430A582_9ENTE</name>
<reference evidence="2 3" key="1">
    <citation type="submission" date="2017-05" db="EMBL/GenBank/DDBJ databases">
        <title>Vagococcus spp. assemblies.</title>
        <authorList>
            <person name="Gulvik C.A."/>
        </authorList>
    </citation>
    <scope>NUCLEOTIDE SEQUENCE [LARGE SCALE GENOMIC DNA]</scope>
    <source>
        <strain evidence="2 3">CCUG 41755</strain>
    </source>
</reference>
<evidence type="ECO:0000259" key="1">
    <source>
        <dbReference type="Pfam" id="PF18406"/>
    </source>
</evidence>
<dbReference type="OrthoDB" id="7992117at2"/>
<dbReference type="Proteomes" id="UP000287101">
    <property type="component" value="Unassembled WGS sequence"/>
</dbReference>
<feature type="domain" description="YubB ferredoxin-like" evidence="1">
    <location>
        <begin position="96"/>
        <end position="150"/>
    </location>
</feature>
<comment type="caution">
    <text evidence="2">The sequence shown here is derived from an EMBL/GenBank/DDBJ whole genome shotgun (WGS) entry which is preliminary data.</text>
</comment>
<gene>
    <name evidence="2" type="ORF">CBF31_09210</name>
</gene>
<organism evidence="2 3">
    <name type="scientific">Vagococcus fessus</name>
    <dbReference type="NCBI Taxonomy" id="120370"/>
    <lineage>
        <taxon>Bacteria</taxon>
        <taxon>Bacillati</taxon>
        <taxon>Bacillota</taxon>
        <taxon>Bacilli</taxon>
        <taxon>Lactobacillales</taxon>
        <taxon>Enterococcaceae</taxon>
        <taxon>Vagococcus</taxon>
    </lineage>
</organism>
<protein>
    <recommendedName>
        <fullName evidence="1">YubB ferredoxin-like domain-containing protein</fullName>
    </recommendedName>
</protein>
<dbReference type="RefSeq" id="WP_126832311.1">
    <property type="nucleotide sequence ID" value="NZ_CBCRYB010000005.1"/>
</dbReference>